<dbReference type="RefSeq" id="WP_138552603.1">
    <property type="nucleotide sequence ID" value="NZ_PNCH01000039.1"/>
</dbReference>
<proteinExistence type="predicted"/>
<reference evidence="2" key="2">
    <citation type="submission" date="2019-06" db="EMBL/GenBank/DDBJ databases">
        <title>Co-occurence of chitin degradation, pigmentation and bioactivity in marine Pseudoalteromonas.</title>
        <authorList>
            <person name="Sonnenschein E.C."/>
            <person name="Bech P.K."/>
        </authorList>
    </citation>
    <scope>NUCLEOTIDE SEQUENCE [LARGE SCALE GENOMIC DNA]</scope>
    <source>
        <strain evidence="2">S2676</strain>
    </source>
</reference>
<dbReference type="Proteomes" id="UP000310249">
    <property type="component" value="Unassembled WGS sequence"/>
</dbReference>
<protein>
    <submittedName>
        <fullName evidence="1">Uncharacterized protein</fullName>
    </submittedName>
</protein>
<evidence type="ECO:0000313" key="1">
    <source>
        <dbReference type="EMBL" id="TMP30581.1"/>
    </source>
</evidence>
<name>A0A5S3WPR0_9GAMM</name>
<gene>
    <name evidence="1" type="ORF">CWB99_05860</name>
</gene>
<evidence type="ECO:0000313" key="2">
    <source>
        <dbReference type="Proteomes" id="UP000310249"/>
    </source>
</evidence>
<dbReference type="AlphaFoldDB" id="A0A5S3WPR0"/>
<dbReference type="OrthoDB" id="8442303at2"/>
<reference evidence="1 2" key="1">
    <citation type="submission" date="2018-01" db="EMBL/GenBank/DDBJ databases">
        <authorList>
            <person name="Paulsen S."/>
            <person name="Gram L.K."/>
        </authorList>
    </citation>
    <scope>NUCLEOTIDE SEQUENCE [LARGE SCALE GENOMIC DNA]</scope>
    <source>
        <strain evidence="1 2">S2676</strain>
    </source>
</reference>
<sequence>MVQPKKVFLSEFAVNICSGRWLLTSASQLMTGGTMGPKETEVSNNSHIYLISKSPIISYSKEYFRYENGKISGRINYRVDGELREKDFSIDFPLLDGAVEVRLSKYPHREILTLDADGNEIRYLPASIICMGMGWHLTNRELSDLEVLYVGQAYGDGTRTAFERLKSHSTLQKILAQAQYESPDSEIQILTFEYEPYRIIHQMDGRAGNVISDYRDMDRFRNIVDNHLSEYEQICLVEAGLIRYFQPRYNAIYKDNFPSDKHKILESCYNLDFSGLIVEINTDELSFRLFSDGVKASDHHICKIDLLDPEKRWGFFHSGRGDGSFFKLPNVIERKKKC</sequence>
<comment type="caution">
    <text evidence="1">The sequence shown here is derived from an EMBL/GenBank/DDBJ whole genome shotgun (WGS) entry which is preliminary data.</text>
</comment>
<dbReference type="EMBL" id="PNCI01000012">
    <property type="protein sequence ID" value="TMP30581.1"/>
    <property type="molecule type" value="Genomic_DNA"/>
</dbReference>
<accession>A0A5S3WPR0</accession>
<organism evidence="1 2">
    <name type="scientific">Pseudoalteromonas rubra</name>
    <dbReference type="NCBI Taxonomy" id="43658"/>
    <lineage>
        <taxon>Bacteria</taxon>
        <taxon>Pseudomonadati</taxon>
        <taxon>Pseudomonadota</taxon>
        <taxon>Gammaproteobacteria</taxon>
        <taxon>Alteromonadales</taxon>
        <taxon>Pseudoalteromonadaceae</taxon>
        <taxon>Pseudoalteromonas</taxon>
    </lineage>
</organism>